<dbReference type="RefSeq" id="WP_279332673.1">
    <property type="nucleotide sequence ID" value="NZ_CP121682.1"/>
</dbReference>
<dbReference type="Proteomes" id="UP001216440">
    <property type="component" value="Chromosome"/>
</dbReference>
<proteinExistence type="inferred from homology"/>
<sequence length="376" mass="39586">MAIVAAASLALTSCGLGEPDSLSAEDREEAETGVAEAAAAIKAAAEPVSQWPTVPKIADPISLKGKKFYFVPIGESVPAIRSIGVGVTDALEQMGAEVRTCDGKFNPTEVATCLKAAADQDVDGIISYSIEYAQLRNTFDSVAKTGVPLLVSMGGKPGDFAKADNMAFFDTSPRLKKIYTTLADVAVSQEGAGTHALWLKVTDNATTVANLDAAAERFKERCPSCTLTEVEFGSATLDKLPSAVSAALVANPDINVVVQPVDGYVPQTLTGVNAAGFGKKVKVVSALGDLDGLKRVQSGQQAGDVGSAVTYDAWQVANAFVRLLNGEQPETYDSPVRVFTKENTKDLELTSAAYGTPTWYGDDSFKKQFLEAWGAR</sequence>
<dbReference type="SUPFAM" id="SSF53822">
    <property type="entry name" value="Periplasmic binding protein-like I"/>
    <property type="match status" value="1"/>
</dbReference>
<protein>
    <submittedName>
        <fullName evidence="4">Substrate-binding domain-containing protein</fullName>
    </submittedName>
</protein>
<feature type="domain" description="Periplasmic binding protein" evidence="3">
    <location>
        <begin position="69"/>
        <end position="327"/>
    </location>
</feature>
<dbReference type="InterPro" id="IPR050555">
    <property type="entry name" value="Bact_Solute-Bind_Prot2"/>
</dbReference>
<evidence type="ECO:0000313" key="4">
    <source>
        <dbReference type="EMBL" id="WGD39658.1"/>
    </source>
</evidence>
<dbReference type="EMBL" id="CP121682">
    <property type="protein sequence ID" value="WGD39658.1"/>
    <property type="molecule type" value="Genomic_DNA"/>
</dbReference>
<evidence type="ECO:0000256" key="1">
    <source>
        <dbReference type="ARBA" id="ARBA00004196"/>
    </source>
</evidence>
<organism evidence="4 5">
    <name type="scientific">Streptomyces cathayae</name>
    <dbReference type="NCBI Taxonomy" id="3031124"/>
    <lineage>
        <taxon>Bacteria</taxon>
        <taxon>Bacillati</taxon>
        <taxon>Actinomycetota</taxon>
        <taxon>Actinomycetes</taxon>
        <taxon>Kitasatosporales</taxon>
        <taxon>Streptomycetaceae</taxon>
        <taxon>Streptomyces</taxon>
    </lineage>
</organism>
<comment type="subcellular location">
    <subcellularLocation>
        <location evidence="1">Cell envelope</location>
    </subcellularLocation>
</comment>
<dbReference type="InterPro" id="IPR028082">
    <property type="entry name" value="Peripla_BP_I"/>
</dbReference>
<dbReference type="Pfam" id="PF13407">
    <property type="entry name" value="Peripla_BP_4"/>
    <property type="match status" value="1"/>
</dbReference>
<evidence type="ECO:0000256" key="2">
    <source>
        <dbReference type="ARBA" id="ARBA00007639"/>
    </source>
</evidence>
<name>A0ABY8JZF6_9ACTN</name>
<dbReference type="PANTHER" id="PTHR30036:SF7">
    <property type="entry name" value="ABC TRANSPORTER PERIPLASMIC-BINDING PROTEIN YPHF"/>
    <property type="match status" value="1"/>
</dbReference>
<dbReference type="PANTHER" id="PTHR30036">
    <property type="entry name" value="D-XYLOSE-BINDING PERIPLASMIC PROTEIN"/>
    <property type="match status" value="1"/>
</dbReference>
<reference evidence="4 5" key="1">
    <citation type="submission" date="2023-03" db="EMBL/GenBank/DDBJ databases">
        <authorList>
            <person name="Mo P."/>
        </authorList>
    </citation>
    <scope>NUCLEOTIDE SEQUENCE [LARGE SCALE GENOMIC DNA]</scope>
    <source>
        <strain evidence="4 5">HUAS 5</strain>
    </source>
</reference>
<dbReference type="Gene3D" id="3.40.50.2300">
    <property type="match status" value="2"/>
</dbReference>
<evidence type="ECO:0000313" key="5">
    <source>
        <dbReference type="Proteomes" id="UP001216440"/>
    </source>
</evidence>
<comment type="similarity">
    <text evidence="2">Belongs to the bacterial solute-binding protein 2 family.</text>
</comment>
<gene>
    <name evidence="4" type="ORF">PYS65_05645</name>
</gene>
<keyword evidence="5" id="KW-1185">Reference proteome</keyword>
<dbReference type="InterPro" id="IPR025997">
    <property type="entry name" value="SBP_2_dom"/>
</dbReference>
<evidence type="ECO:0000259" key="3">
    <source>
        <dbReference type="Pfam" id="PF13407"/>
    </source>
</evidence>
<accession>A0ABY8JZF6</accession>